<organism evidence="2 3">
    <name type="scientific">Helianthus annuus</name>
    <name type="common">Common sunflower</name>
    <dbReference type="NCBI Taxonomy" id="4232"/>
    <lineage>
        <taxon>Eukaryota</taxon>
        <taxon>Viridiplantae</taxon>
        <taxon>Streptophyta</taxon>
        <taxon>Embryophyta</taxon>
        <taxon>Tracheophyta</taxon>
        <taxon>Spermatophyta</taxon>
        <taxon>Magnoliopsida</taxon>
        <taxon>eudicotyledons</taxon>
        <taxon>Gunneridae</taxon>
        <taxon>Pentapetalae</taxon>
        <taxon>asterids</taxon>
        <taxon>campanulids</taxon>
        <taxon>Asterales</taxon>
        <taxon>Asteraceae</taxon>
        <taxon>Asteroideae</taxon>
        <taxon>Heliantheae alliance</taxon>
        <taxon>Heliantheae</taxon>
        <taxon>Helianthus</taxon>
    </lineage>
</organism>
<keyword evidence="3" id="KW-1185">Reference proteome</keyword>
<reference evidence="2" key="2">
    <citation type="submission" date="2020-06" db="EMBL/GenBank/DDBJ databases">
        <title>Helianthus annuus Genome sequencing and assembly Release 2.</title>
        <authorList>
            <person name="Gouzy J."/>
            <person name="Langlade N."/>
            <person name="Munos S."/>
        </authorList>
    </citation>
    <scope>NUCLEOTIDE SEQUENCE</scope>
    <source>
        <tissue evidence="2">Leaves</tissue>
    </source>
</reference>
<dbReference type="Gramene" id="mRNA:HanXRQr2_Chr08g0334691">
    <property type="protein sequence ID" value="CDS:HanXRQr2_Chr08g0334691.1"/>
    <property type="gene ID" value="HanXRQr2_Chr08g0334691"/>
</dbReference>
<proteinExistence type="predicted"/>
<dbReference type="AlphaFoldDB" id="A0A9K3NCQ8"/>
<keyword evidence="1" id="KW-0812">Transmembrane</keyword>
<reference evidence="2" key="1">
    <citation type="journal article" date="2017" name="Nature">
        <title>The sunflower genome provides insights into oil metabolism, flowering and Asterid evolution.</title>
        <authorList>
            <person name="Badouin H."/>
            <person name="Gouzy J."/>
            <person name="Grassa C.J."/>
            <person name="Murat F."/>
            <person name="Staton S.E."/>
            <person name="Cottret L."/>
            <person name="Lelandais-Briere C."/>
            <person name="Owens G.L."/>
            <person name="Carrere S."/>
            <person name="Mayjonade B."/>
            <person name="Legrand L."/>
            <person name="Gill N."/>
            <person name="Kane N.C."/>
            <person name="Bowers J.E."/>
            <person name="Hubner S."/>
            <person name="Bellec A."/>
            <person name="Berard A."/>
            <person name="Berges H."/>
            <person name="Blanchet N."/>
            <person name="Boniface M.C."/>
            <person name="Brunel D."/>
            <person name="Catrice O."/>
            <person name="Chaidir N."/>
            <person name="Claudel C."/>
            <person name="Donnadieu C."/>
            <person name="Faraut T."/>
            <person name="Fievet G."/>
            <person name="Helmstetter N."/>
            <person name="King M."/>
            <person name="Knapp S.J."/>
            <person name="Lai Z."/>
            <person name="Le Paslier M.C."/>
            <person name="Lippi Y."/>
            <person name="Lorenzon L."/>
            <person name="Mandel J.R."/>
            <person name="Marage G."/>
            <person name="Marchand G."/>
            <person name="Marquand E."/>
            <person name="Bret-Mestries E."/>
            <person name="Morien E."/>
            <person name="Nambeesan S."/>
            <person name="Nguyen T."/>
            <person name="Pegot-Espagnet P."/>
            <person name="Pouilly N."/>
            <person name="Raftis F."/>
            <person name="Sallet E."/>
            <person name="Schiex T."/>
            <person name="Thomas J."/>
            <person name="Vandecasteele C."/>
            <person name="Vares D."/>
            <person name="Vear F."/>
            <person name="Vautrin S."/>
            <person name="Crespi M."/>
            <person name="Mangin B."/>
            <person name="Burke J.M."/>
            <person name="Salse J."/>
            <person name="Munos S."/>
            <person name="Vincourt P."/>
            <person name="Rieseberg L.H."/>
            <person name="Langlade N.B."/>
        </authorList>
    </citation>
    <scope>NUCLEOTIDE SEQUENCE</scope>
    <source>
        <tissue evidence="2">Leaves</tissue>
    </source>
</reference>
<dbReference type="Proteomes" id="UP000215914">
    <property type="component" value="Unassembled WGS sequence"/>
</dbReference>
<gene>
    <name evidence="2" type="ORF">HanXRQr2_Chr08g0334691</name>
</gene>
<evidence type="ECO:0000313" key="3">
    <source>
        <dbReference type="Proteomes" id="UP000215914"/>
    </source>
</evidence>
<name>A0A9K3NCQ8_HELAN</name>
<evidence type="ECO:0000313" key="2">
    <source>
        <dbReference type="EMBL" id="KAF5795005.1"/>
    </source>
</evidence>
<keyword evidence="1" id="KW-0472">Membrane</keyword>
<dbReference type="EMBL" id="MNCJ02000323">
    <property type="protein sequence ID" value="KAF5795005.1"/>
    <property type="molecule type" value="Genomic_DNA"/>
</dbReference>
<feature type="transmembrane region" description="Helical" evidence="1">
    <location>
        <begin position="37"/>
        <end position="56"/>
    </location>
</feature>
<keyword evidence="1" id="KW-1133">Transmembrane helix</keyword>
<protein>
    <submittedName>
        <fullName evidence="2">Uncharacterized protein</fullName>
    </submittedName>
</protein>
<evidence type="ECO:0000256" key="1">
    <source>
        <dbReference type="SAM" id="Phobius"/>
    </source>
</evidence>
<comment type="caution">
    <text evidence="2">The sequence shown here is derived from an EMBL/GenBank/DDBJ whole genome shotgun (WGS) entry which is preliminary data.</text>
</comment>
<accession>A0A9K3NCQ8</accession>
<sequence length="57" mass="6249">MTVHEKSTVPIYRENTKIGIPFKASILELGFMRAESAVIGLLSGCMGMLISMITTLF</sequence>